<dbReference type="SUPFAM" id="SSF52172">
    <property type="entry name" value="CheY-like"/>
    <property type="match status" value="1"/>
</dbReference>
<evidence type="ECO:0000256" key="1">
    <source>
        <dbReference type="PROSITE-ProRule" id="PRU00169"/>
    </source>
</evidence>
<dbReference type="SMART" id="SM00448">
    <property type="entry name" value="REC"/>
    <property type="match status" value="1"/>
</dbReference>
<dbReference type="PROSITE" id="PS50110">
    <property type="entry name" value="RESPONSE_REGULATORY"/>
    <property type="match status" value="1"/>
</dbReference>
<organism evidence="3 4">
    <name type="scientific">Polaribacter reichenbachii</name>
    <dbReference type="NCBI Taxonomy" id="996801"/>
    <lineage>
        <taxon>Bacteria</taxon>
        <taxon>Pseudomonadati</taxon>
        <taxon>Bacteroidota</taxon>
        <taxon>Flavobacteriia</taxon>
        <taxon>Flavobacteriales</taxon>
        <taxon>Flavobacteriaceae</taxon>
    </lineage>
</organism>
<comment type="caution">
    <text evidence="3">The sequence shown here is derived from an EMBL/GenBank/DDBJ whole genome shotgun (WGS) entry which is preliminary data.</text>
</comment>
<accession>A0A1B8TNI4</accession>
<feature type="modified residue" description="4-aspartylphosphate" evidence="1">
    <location>
        <position position="84"/>
    </location>
</feature>
<dbReference type="PANTHER" id="PTHR44520:SF2">
    <property type="entry name" value="RESPONSE REGULATOR RCP1"/>
    <property type="match status" value="1"/>
</dbReference>
<dbReference type="Gene3D" id="3.40.50.2300">
    <property type="match status" value="1"/>
</dbReference>
<protein>
    <recommendedName>
        <fullName evidence="2">Response regulatory domain-containing protein</fullName>
    </recommendedName>
</protein>
<dbReference type="InterPro" id="IPR001789">
    <property type="entry name" value="Sig_transdc_resp-reg_receiver"/>
</dbReference>
<evidence type="ECO:0000313" key="4">
    <source>
        <dbReference type="Proteomes" id="UP000092612"/>
    </source>
</evidence>
<dbReference type="InterPro" id="IPR011006">
    <property type="entry name" value="CheY-like_superfamily"/>
</dbReference>
<reference evidence="4" key="1">
    <citation type="submission" date="2016-02" db="EMBL/GenBank/DDBJ databases">
        <title>Paenibacillus sp. LPB0068, isolated from Crassostrea gigas.</title>
        <authorList>
            <person name="Shin S.-K."/>
            <person name="Yi H."/>
        </authorList>
    </citation>
    <scope>NUCLEOTIDE SEQUENCE [LARGE SCALE GENOMIC DNA]</scope>
    <source>
        <strain evidence="4">KCTC 23969</strain>
    </source>
</reference>
<name>A0A1B8TNI4_9FLAO</name>
<dbReference type="AlphaFoldDB" id="A0A1B8TNI4"/>
<feature type="domain" description="Response regulatory" evidence="2">
    <location>
        <begin position="22"/>
        <end position="153"/>
    </location>
</feature>
<gene>
    <name evidence="3" type="ORF">LPB301_17260</name>
</gene>
<keyword evidence="1" id="KW-0597">Phosphoprotein</keyword>
<dbReference type="EMBL" id="LSFL01000044">
    <property type="protein sequence ID" value="OBY61220.1"/>
    <property type="molecule type" value="Genomic_DNA"/>
</dbReference>
<dbReference type="Pfam" id="PF00072">
    <property type="entry name" value="Response_reg"/>
    <property type="match status" value="1"/>
</dbReference>
<keyword evidence="4" id="KW-1185">Reference proteome</keyword>
<dbReference type="InterPro" id="IPR052893">
    <property type="entry name" value="TCS_response_regulator"/>
</dbReference>
<dbReference type="Proteomes" id="UP000092612">
    <property type="component" value="Unassembled WGS sequence"/>
</dbReference>
<sequence length="153" mass="18038">MLRLHFVLNKIIKIIDMKYKYNVMLIDDDFSTSRFHQIILERLNTTENIIFKRNGQDALDYFKREGIYAESEEGLIDPDIVLVDLNMPVMNGFRFIELFTKTEIFKNKSPKIIVLSTSLIPEEKEKIEANNDIYLFLNKPLTKEKVTELMSDI</sequence>
<dbReference type="KEGG" id="prn:BW723_10495"/>
<dbReference type="GO" id="GO:0000160">
    <property type="term" value="P:phosphorelay signal transduction system"/>
    <property type="evidence" value="ECO:0007669"/>
    <property type="project" value="InterPro"/>
</dbReference>
<dbReference type="STRING" id="996801.BW723_10495"/>
<dbReference type="PANTHER" id="PTHR44520">
    <property type="entry name" value="RESPONSE REGULATOR RCP1-RELATED"/>
    <property type="match status" value="1"/>
</dbReference>
<evidence type="ECO:0000313" key="3">
    <source>
        <dbReference type="EMBL" id="OBY61220.1"/>
    </source>
</evidence>
<evidence type="ECO:0000259" key="2">
    <source>
        <dbReference type="PROSITE" id="PS50110"/>
    </source>
</evidence>
<proteinExistence type="predicted"/>